<accession>A0A4Q6XEG7</accession>
<proteinExistence type="predicted"/>
<evidence type="ECO:0000313" key="2">
    <source>
        <dbReference type="Proteomes" id="UP000292855"/>
    </source>
</evidence>
<evidence type="ECO:0000313" key="1">
    <source>
        <dbReference type="EMBL" id="RZF58230.1"/>
    </source>
</evidence>
<dbReference type="EMBL" id="SGIT01000005">
    <property type="protein sequence ID" value="RZF58230.1"/>
    <property type="molecule type" value="Genomic_DNA"/>
</dbReference>
<comment type="caution">
    <text evidence="1">The sequence shown here is derived from an EMBL/GenBank/DDBJ whole genome shotgun (WGS) entry which is preliminary data.</text>
</comment>
<keyword evidence="2" id="KW-1185">Reference proteome</keyword>
<dbReference type="OrthoDB" id="1099822at2"/>
<organism evidence="1 2">
    <name type="scientific">Sphingobacterium corticibacterium</name>
    <dbReference type="NCBI Taxonomy" id="2484746"/>
    <lineage>
        <taxon>Bacteria</taxon>
        <taxon>Pseudomonadati</taxon>
        <taxon>Bacteroidota</taxon>
        <taxon>Sphingobacteriia</taxon>
        <taxon>Sphingobacteriales</taxon>
        <taxon>Sphingobacteriaceae</taxon>
        <taxon>Sphingobacterium</taxon>
    </lineage>
</organism>
<dbReference type="Proteomes" id="UP000292855">
    <property type="component" value="Unassembled WGS sequence"/>
</dbReference>
<evidence type="ECO:0008006" key="3">
    <source>
        <dbReference type="Google" id="ProtNLM"/>
    </source>
</evidence>
<protein>
    <recommendedName>
        <fullName evidence="3">Lipoprotein</fullName>
    </recommendedName>
</protein>
<sequence>MKHITFILISVVLFSCQGSVQKDTSNDSSSSLPPIGGVKDKHGCLVSAGYTWSKIKEECIRPWEGTITMNVTDTSTNFETAAFVLMDSLKQKAELFINEEEESILLDSIAPHLYANNNYKLIEENHCWSLIHQEEVLYEEKK</sequence>
<dbReference type="RefSeq" id="WP_130143330.1">
    <property type="nucleotide sequence ID" value="NZ_SGIT01000005.1"/>
</dbReference>
<dbReference type="PROSITE" id="PS51257">
    <property type="entry name" value="PROKAR_LIPOPROTEIN"/>
    <property type="match status" value="1"/>
</dbReference>
<reference evidence="1 2" key="1">
    <citation type="submission" date="2019-02" db="EMBL/GenBank/DDBJ databases">
        <authorList>
            <person name="Li Y."/>
        </authorList>
    </citation>
    <scope>NUCLEOTIDE SEQUENCE [LARGE SCALE GENOMIC DNA]</scope>
    <source>
        <strain evidence="1 2">30C10-4-7</strain>
    </source>
</reference>
<name>A0A4Q6XEG7_9SPHI</name>
<dbReference type="AlphaFoldDB" id="A0A4Q6XEG7"/>
<gene>
    <name evidence="1" type="ORF">EWE74_19470</name>
</gene>